<organism evidence="10">
    <name type="scientific">Homavirus sp</name>
    <dbReference type="NCBI Taxonomy" id="2487769"/>
    <lineage>
        <taxon>Viruses</taxon>
        <taxon>Varidnaviria</taxon>
        <taxon>Bamfordvirae</taxon>
        <taxon>Nucleocytoviricota</taxon>
        <taxon>Megaviricetes</taxon>
        <taxon>Imitervirales</taxon>
        <taxon>Mimiviridae</taxon>
        <taxon>Klosneuvirinae</taxon>
    </lineage>
</organism>
<protein>
    <recommendedName>
        <fullName evidence="3">phosphoribosylaminoimidazolesuccinocarboxamide synthase</fullName>
        <ecNumber evidence="3">6.3.2.6</ecNumber>
    </recommendedName>
</protein>
<keyword evidence="7" id="KW-0067">ATP-binding</keyword>
<dbReference type="EMBL" id="MK072358">
    <property type="protein sequence ID" value="AYV82303.1"/>
    <property type="molecule type" value="Genomic_DNA"/>
</dbReference>
<keyword evidence="8" id="KW-0511">Multifunctional enzyme</keyword>
<reference evidence="10" key="1">
    <citation type="submission" date="2018-10" db="EMBL/GenBank/DDBJ databases">
        <title>Hidden diversity of soil giant viruses.</title>
        <authorList>
            <person name="Schulz F."/>
            <person name="Alteio L."/>
            <person name="Goudeau D."/>
            <person name="Ryan E.M."/>
            <person name="Malmstrom R.R."/>
            <person name="Blanchard J."/>
            <person name="Woyke T."/>
        </authorList>
    </citation>
    <scope>NUCLEOTIDE SEQUENCE</scope>
    <source>
        <strain evidence="10">HOV1</strain>
    </source>
</reference>
<evidence type="ECO:0000256" key="7">
    <source>
        <dbReference type="ARBA" id="ARBA00022840"/>
    </source>
</evidence>
<dbReference type="Gene3D" id="3.40.50.1970">
    <property type="match status" value="1"/>
</dbReference>
<dbReference type="UniPathway" id="UPA00074">
    <property type="reaction ID" value="UER00131"/>
</dbReference>
<feature type="domain" description="PurE" evidence="9">
    <location>
        <begin position="373"/>
        <end position="496"/>
    </location>
</feature>
<comment type="similarity">
    <text evidence="2">In the N-terminal section; belongs to the SAICAR synthetase family.</text>
</comment>
<evidence type="ECO:0000256" key="6">
    <source>
        <dbReference type="ARBA" id="ARBA00022755"/>
    </source>
</evidence>
<evidence type="ECO:0000313" key="10">
    <source>
        <dbReference type="EMBL" id="AYV82303.1"/>
    </source>
</evidence>
<keyword evidence="5" id="KW-0547">Nucleotide-binding</keyword>
<evidence type="ECO:0000256" key="3">
    <source>
        <dbReference type="ARBA" id="ARBA00012217"/>
    </source>
</evidence>
<proteinExistence type="inferred from homology"/>
<evidence type="ECO:0000259" key="9">
    <source>
        <dbReference type="SMART" id="SM01001"/>
    </source>
</evidence>
<dbReference type="InterPro" id="IPR000031">
    <property type="entry name" value="PurE_dom"/>
</dbReference>
<evidence type="ECO:0000256" key="5">
    <source>
        <dbReference type="ARBA" id="ARBA00022741"/>
    </source>
</evidence>
<gene>
    <name evidence="10" type="ORF">Homavirus27_4</name>
</gene>
<evidence type="ECO:0000256" key="8">
    <source>
        <dbReference type="ARBA" id="ARBA00023268"/>
    </source>
</evidence>
<evidence type="ECO:0000256" key="2">
    <source>
        <dbReference type="ARBA" id="ARBA00011020"/>
    </source>
</evidence>
<dbReference type="GO" id="GO:0005524">
    <property type="term" value="F:ATP binding"/>
    <property type="evidence" value="ECO:0007669"/>
    <property type="project" value="UniProtKB-KW"/>
</dbReference>
<dbReference type="GO" id="GO:0004639">
    <property type="term" value="F:phosphoribosylaminoimidazolesuccinocarboxamide synthase activity"/>
    <property type="evidence" value="ECO:0007669"/>
    <property type="project" value="UniProtKB-EC"/>
</dbReference>
<dbReference type="SUPFAM" id="SSF52255">
    <property type="entry name" value="N5-CAIR mutase (phosphoribosylaminoimidazole carboxylase, PurE)"/>
    <property type="match status" value="1"/>
</dbReference>
<dbReference type="PROSITE" id="PS01057">
    <property type="entry name" value="SAICAR_SYNTHETASE_1"/>
    <property type="match status" value="1"/>
</dbReference>
<dbReference type="Pfam" id="PF01259">
    <property type="entry name" value="SAICAR_synt"/>
    <property type="match status" value="1"/>
</dbReference>
<evidence type="ECO:0000256" key="4">
    <source>
        <dbReference type="ARBA" id="ARBA00022598"/>
    </source>
</evidence>
<dbReference type="PANTHER" id="PTHR43700">
    <property type="entry name" value="PHOSPHORIBOSYLAMINOIMIDAZOLE-SUCCINOCARBOXAMIDE SYNTHASE"/>
    <property type="match status" value="1"/>
</dbReference>
<dbReference type="PANTHER" id="PTHR43700:SF1">
    <property type="entry name" value="PHOSPHORIBOSYLAMINOIMIDAZOLE-SUCCINOCARBOXAMIDE SYNTHASE"/>
    <property type="match status" value="1"/>
</dbReference>
<dbReference type="PROSITE" id="PS01058">
    <property type="entry name" value="SAICAR_SYNTHETASE_2"/>
    <property type="match status" value="1"/>
</dbReference>
<dbReference type="SUPFAM" id="SSF56104">
    <property type="entry name" value="SAICAR synthase-like"/>
    <property type="match status" value="1"/>
</dbReference>
<comment type="pathway">
    <text evidence="1">Purine metabolism; IMP biosynthesis via de novo pathway; 5-amino-1-(5-phospho-D-ribosyl)imidazole-4-carboxamide from 5-amino-1-(5-phospho-D-ribosyl)imidazole-4-carboxylate: step 1/2.</text>
</comment>
<dbReference type="GO" id="GO:0006189">
    <property type="term" value="P:'de novo' IMP biosynthetic process"/>
    <property type="evidence" value="ECO:0007669"/>
    <property type="project" value="UniProtKB-UniPathway"/>
</dbReference>
<name>A0A3G5A905_9VIRU</name>
<evidence type="ECO:0000256" key="1">
    <source>
        <dbReference type="ARBA" id="ARBA00004672"/>
    </source>
</evidence>
<dbReference type="CDD" id="cd01414">
    <property type="entry name" value="SAICAR_synt_Sc"/>
    <property type="match status" value="1"/>
</dbReference>
<keyword evidence="4" id="KW-0436">Ligase</keyword>
<sequence>MDAGQVIEQFEIDFNKDETLQTIENKVRYYEKFVLINAINKVLNKVTTTVLGVIPEKPPDKYPLVYKGTVRDVYDLNYNLIAMVQTNRQSAFDRHICDIPNKGTILTDVSAWWFDKTRHIIDNHYVYSKDNVMIVRKCIPFKIEVVVRGYITGSTSTSLWTHYQKGVRNYCGINFRDGLVKNQKLDYNVVTPTTKGDVDELITETEIIDQKYMTPTEWAFVKEKALELFNFGQLVASQRNLILVDTKYEFGKIPDGDGVGAGAGDGAGQIVLIDEIHTCDSSRYWLKDTYKERFNNNQEPERFDKDVIREYINKRCNPYKDPLPEIPQELIMHTSQVYNNFHNILLSDSVNLTENSTNVTQLFDEYFNDHHKQIVIIVAGSERDAKWIDTIRSELNKFKIYHKTYIASAHRNTQDVVNIIKKYNSYNDRQIIFVTIAGMTNALGGTVAAQSKYPTFTCPPFKDTNDMQVNIWSSIMNPSNVPTMTVLQPMNLAIAINRIFMSY</sequence>
<dbReference type="Pfam" id="PF00731">
    <property type="entry name" value="AIRC"/>
    <property type="match status" value="1"/>
</dbReference>
<dbReference type="InterPro" id="IPR018236">
    <property type="entry name" value="SAICAR_synthetase_CS"/>
</dbReference>
<dbReference type="SMART" id="SM01001">
    <property type="entry name" value="AIRC"/>
    <property type="match status" value="1"/>
</dbReference>
<dbReference type="InterPro" id="IPR028923">
    <property type="entry name" value="SAICAR_synt/ADE2_N"/>
</dbReference>
<dbReference type="EC" id="6.3.2.6" evidence="3"/>
<keyword evidence="6" id="KW-0658">Purine biosynthesis</keyword>
<dbReference type="Gene3D" id="3.30.470.20">
    <property type="entry name" value="ATP-grasp fold, B domain"/>
    <property type="match status" value="1"/>
</dbReference>
<accession>A0A3G5A905</accession>
<dbReference type="Gene3D" id="3.30.200.20">
    <property type="entry name" value="Phosphorylase Kinase, domain 1"/>
    <property type="match status" value="1"/>
</dbReference>